<evidence type="ECO:0000313" key="3">
    <source>
        <dbReference type="Proteomes" id="UP001295684"/>
    </source>
</evidence>
<protein>
    <submittedName>
        <fullName evidence="2">Uncharacterized protein</fullName>
    </submittedName>
</protein>
<dbReference type="Proteomes" id="UP001295684">
    <property type="component" value="Unassembled WGS sequence"/>
</dbReference>
<sequence length="534" mass="60722">MNLIDANSLEETQTLSRRKSFHLPQIGKLSQSKSAKRKNSAGAVDSCKHRDKSLEEAKEVLKVPEQVDRRNLQSAQDLGVPKFLVNKWLNVQNQKSKFVQKSCQIDNAADVSEYSVTSKTSKNTTALDNYRKESCFNTSEKSINCPNLLSPSRQAQKSSYFLKKEAEDAKHLTLNSSSSDSVDSREKIENIYTNVITPSGMEKKEADEQVKITAEKQEILDVQPPEKTPMKIHKKIFQLEFSSGSQLHQKFSPCNANQIHEKPKKLTYGILKEKKKVRSLPLDELVGTSKPILPISKSKFKPNAKDRCKNDSLLSSGSFKASALFGEEINATKTPKINQRYLNYPLLNSPANFQSIKRNIQLELKPKKNKIFSPVITCMKKRNLLVPIKLKYQAKESEEKSNCANFKVTFLTPFDEKNSKNLKDTFTKKSRRRDLSSYRPDPFKGKLLPAQMPQQSHRKNLIDKVHGSDQGIKTVSSPKVFNPTWKNQFHPSYKLKNPSHQTPKKKLNLAHSDKFSSRALPSKALALRHYFSEI</sequence>
<feature type="compositionally biased region" description="Basic and acidic residues" evidence="1">
    <location>
        <begin position="428"/>
        <end position="444"/>
    </location>
</feature>
<feature type="region of interest" description="Disordered" evidence="1">
    <location>
        <begin position="27"/>
        <end position="49"/>
    </location>
</feature>
<feature type="region of interest" description="Disordered" evidence="1">
    <location>
        <begin position="428"/>
        <end position="454"/>
    </location>
</feature>
<evidence type="ECO:0000313" key="2">
    <source>
        <dbReference type="EMBL" id="CAI2379613.1"/>
    </source>
</evidence>
<dbReference type="AlphaFoldDB" id="A0AAD2D4V1"/>
<gene>
    <name evidence="2" type="ORF">ECRASSUSDP1_LOCUS21026</name>
</gene>
<proteinExistence type="predicted"/>
<accession>A0AAD2D4V1</accession>
<dbReference type="EMBL" id="CAMPGE010021468">
    <property type="protein sequence ID" value="CAI2379613.1"/>
    <property type="molecule type" value="Genomic_DNA"/>
</dbReference>
<organism evidence="2 3">
    <name type="scientific">Euplotes crassus</name>
    <dbReference type="NCBI Taxonomy" id="5936"/>
    <lineage>
        <taxon>Eukaryota</taxon>
        <taxon>Sar</taxon>
        <taxon>Alveolata</taxon>
        <taxon>Ciliophora</taxon>
        <taxon>Intramacronucleata</taxon>
        <taxon>Spirotrichea</taxon>
        <taxon>Hypotrichia</taxon>
        <taxon>Euplotida</taxon>
        <taxon>Euplotidae</taxon>
        <taxon>Moneuplotes</taxon>
    </lineage>
</organism>
<evidence type="ECO:0000256" key="1">
    <source>
        <dbReference type="SAM" id="MobiDB-lite"/>
    </source>
</evidence>
<name>A0AAD2D4V1_EUPCR</name>
<comment type="caution">
    <text evidence="2">The sequence shown here is derived from an EMBL/GenBank/DDBJ whole genome shotgun (WGS) entry which is preliminary data.</text>
</comment>
<keyword evidence="3" id="KW-1185">Reference proteome</keyword>
<reference evidence="2" key="1">
    <citation type="submission" date="2023-07" db="EMBL/GenBank/DDBJ databases">
        <authorList>
            <consortium name="AG Swart"/>
            <person name="Singh M."/>
            <person name="Singh A."/>
            <person name="Seah K."/>
            <person name="Emmerich C."/>
        </authorList>
    </citation>
    <scope>NUCLEOTIDE SEQUENCE</scope>
    <source>
        <strain evidence="2">DP1</strain>
    </source>
</reference>